<sequence length="730" mass="84963">MLKNKKALIISILIFIGSTVTIGNKVQAKYIERKRIWGEDRYKTAVEISKEHWKESYYAVLVNGTNFPDALSAAPLARKYDAPILYTDTNYLNISTRKRLIDLKVRRIFIIGGKGVVSQNVENELNNLGFITERFEGKDRYETSTKVAEKVGISKTIYLATGEDFADAISIAPIAARDKRPLLLVPKDHLPNVTKEVIKNKKFRNTYVVGDHNIISDNVVKEFDNVDRIAGNSKYDRNANVINKFNDELHCKNMYIASGEKFPDALAGAAAAAKEKSPVVIINPWDTKKAQELIHEKNAEKIKILGGYGAIPDSAVTEIAGNEGIVDGRVSFSDDELKWAVENEVGKHYGNIYRSDVLKITSLEVYGRVEKLDGIEELKNLKTLKLNYSKIKKLEPLTKLNCLTELELISGEIENIDELKKCYNLKKLTLNDNKIKDITPLENLENLEYLYLEDNEIRDITPLRNLTNIRELSLKYNEIIDIRPLENLNKIRILYLNGNEISNYDAISRFYKKLDEKDFYLEDSNSEDYDDLDGTSEEQIQLFENKYNNTYNPYKVLYHSCSDYYFVKELNRLSKIRSELLREIGDEGFTISFRTIIKESLKNTENQYNLTNQEYNMNKEIRDLEQQLSMALKEKEKREIRNKINATYAEYRYKYYSSKLNYLEEQRENLENKKEQLIRERIYSNEDKIENIEEDLKDNKKELKKVIDKKDKYYKLREFFNIVDSILFQD</sequence>
<protein>
    <submittedName>
        <fullName evidence="4">N-acetylmuramoyl-L-alanine amidase LytC</fullName>
        <ecNumber evidence="4">3.5.1.28</ecNumber>
    </submittedName>
</protein>
<dbReference type="SUPFAM" id="SSF52075">
    <property type="entry name" value="Outer arm dynein light chain 1"/>
    <property type="match status" value="1"/>
</dbReference>
<dbReference type="PANTHER" id="PTHR30032:SF8">
    <property type="entry name" value="GERMINATION-SPECIFIC N-ACETYLMURAMOYL-L-ALANINE AMIDASE"/>
    <property type="match status" value="1"/>
</dbReference>
<dbReference type="EMBL" id="LZFO01000020">
    <property type="protein sequence ID" value="OFI05865.1"/>
    <property type="molecule type" value="Genomic_DNA"/>
</dbReference>
<evidence type="ECO:0000313" key="4">
    <source>
        <dbReference type="EMBL" id="OFI05865.1"/>
    </source>
</evidence>
<gene>
    <name evidence="4" type="primary">lytC_6</name>
    <name evidence="4" type="ORF">CLOACE_14830</name>
</gene>
<evidence type="ECO:0000256" key="3">
    <source>
        <dbReference type="SAM" id="Coils"/>
    </source>
</evidence>
<dbReference type="PANTHER" id="PTHR30032">
    <property type="entry name" value="N-ACETYLMURAMOYL-L-ALANINE AMIDASE-RELATED"/>
    <property type="match status" value="1"/>
</dbReference>
<keyword evidence="4" id="KW-0378">Hydrolase</keyword>
<reference evidence="4 5" key="1">
    <citation type="submission" date="2016-06" db="EMBL/GenBank/DDBJ databases">
        <title>Genome sequence of Clostridium acetireducens DSM 10703.</title>
        <authorList>
            <person name="Poehlein A."/>
            <person name="Fluechter S."/>
            <person name="Duerre P."/>
            <person name="Daniel R."/>
        </authorList>
    </citation>
    <scope>NUCLEOTIDE SEQUENCE [LARGE SCALE GENOMIC DNA]</scope>
    <source>
        <strain evidence="4 5">DSM 10703</strain>
    </source>
</reference>
<organism evidence="4 5">
    <name type="scientific">Clostridium acetireducens DSM 10703</name>
    <dbReference type="NCBI Taxonomy" id="1121290"/>
    <lineage>
        <taxon>Bacteria</taxon>
        <taxon>Bacillati</taxon>
        <taxon>Bacillota</taxon>
        <taxon>Clostridia</taxon>
        <taxon>Eubacteriales</taxon>
        <taxon>Clostridiaceae</taxon>
        <taxon>Clostridium</taxon>
    </lineage>
</organism>
<evidence type="ECO:0000256" key="2">
    <source>
        <dbReference type="ARBA" id="ARBA00022737"/>
    </source>
</evidence>
<keyword evidence="1" id="KW-0433">Leucine-rich repeat</keyword>
<dbReference type="RefSeq" id="WP_070110464.1">
    <property type="nucleotide sequence ID" value="NZ_LZFO01000020.1"/>
</dbReference>
<dbReference type="Gene3D" id="3.80.10.10">
    <property type="entry name" value="Ribonuclease Inhibitor"/>
    <property type="match status" value="1"/>
</dbReference>
<keyword evidence="2" id="KW-0677">Repeat</keyword>
<dbReference type="Pfam" id="PF04122">
    <property type="entry name" value="CW_binding_2"/>
    <property type="match status" value="3"/>
</dbReference>
<dbReference type="EC" id="3.5.1.28" evidence="4"/>
<dbReference type="Gene3D" id="3.40.50.12090">
    <property type="match status" value="2"/>
</dbReference>
<dbReference type="OrthoDB" id="1893971at2"/>
<dbReference type="InterPro" id="IPR051922">
    <property type="entry name" value="Bact_Sporulation_Assoc"/>
</dbReference>
<dbReference type="PROSITE" id="PS51450">
    <property type="entry name" value="LRR"/>
    <property type="match status" value="4"/>
</dbReference>
<dbReference type="Proteomes" id="UP000175744">
    <property type="component" value="Unassembled WGS sequence"/>
</dbReference>
<name>A0A1E8EY18_9CLOT</name>
<dbReference type="Pfam" id="PF12799">
    <property type="entry name" value="LRR_4"/>
    <property type="match status" value="2"/>
</dbReference>
<dbReference type="STRING" id="1121290.CLAOCE_14830"/>
<keyword evidence="5" id="KW-1185">Reference proteome</keyword>
<accession>A0A1E8EY18</accession>
<evidence type="ECO:0000313" key="5">
    <source>
        <dbReference type="Proteomes" id="UP000175744"/>
    </source>
</evidence>
<dbReference type="GO" id="GO:0008745">
    <property type="term" value="F:N-acetylmuramoyl-L-alanine amidase activity"/>
    <property type="evidence" value="ECO:0007669"/>
    <property type="project" value="UniProtKB-EC"/>
</dbReference>
<evidence type="ECO:0000256" key="1">
    <source>
        <dbReference type="ARBA" id="ARBA00022614"/>
    </source>
</evidence>
<dbReference type="SMART" id="SM00365">
    <property type="entry name" value="LRR_SD22"/>
    <property type="match status" value="6"/>
</dbReference>
<dbReference type="AlphaFoldDB" id="A0A1E8EY18"/>
<feature type="coiled-coil region" evidence="3">
    <location>
        <begin position="618"/>
        <end position="709"/>
    </location>
</feature>
<dbReference type="InterPro" id="IPR025875">
    <property type="entry name" value="Leu-rich_rpt_4"/>
</dbReference>
<keyword evidence="3" id="KW-0175">Coiled coil</keyword>
<dbReference type="InterPro" id="IPR032675">
    <property type="entry name" value="LRR_dom_sf"/>
</dbReference>
<dbReference type="InterPro" id="IPR007253">
    <property type="entry name" value="Cell_wall-bd_2"/>
</dbReference>
<proteinExistence type="predicted"/>
<comment type="caution">
    <text evidence="4">The sequence shown here is derived from an EMBL/GenBank/DDBJ whole genome shotgun (WGS) entry which is preliminary data.</text>
</comment>
<dbReference type="InterPro" id="IPR001611">
    <property type="entry name" value="Leu-rich_rpt"/>
</dbReference>